<dbReference type="Pfam" id="PF24390">
    <property type="entry name" value="PRTase-CE"/>
    <property type="match status" value="1"/>
</dbReference>
<accession>A0ABU2NR03</accession>
<evidence type="ECO:0000313" key="4">
    <source>
        <dbReference type="Proteomes" id="UP001183414"/>
    </source>
</evidence>
<dbReference type="InterPro" id="IPR056920">
    <property type="entry name" value="PRTase-CE"/>
</dbReference>
<feature type="domain" description="PRTase-CE" evidence="1">
    <location>
        <begin position="20"/>
        <end position="173"/>
    </location>
</feature>
<keyword evidence="4" id="KW-1185">Reference proteome</keyword>
<name>A0ABU2NR03_9ACTN</name>
<gene>
    <name evidence="3" type="ORF">RM572_11555</name>
</gene>
<feature type="domain" description="PRTase associated wHTH" evidence="2">
    <location>
        <begin position="226"/>
        <end position="306"/>
    </location>
</feature>
<sequence length="308" mass="35064">MQNIIRATERAFDNTVVSRQTSSLELLKDRRVRRLVFVSDYAGSGDEALKYARTWLRNPTIRSWRSLKLVQLHLVLFAASTTALKRLDASPYYDGVHVLHCGMDFPSADWEPAERNRIRLLCNTYAHSVGGARGWSDSEGLVVFEHTIPNNLPMVVHQTKGRSPYGKWVPFFRHRTAPQELMQSLADYRPEFDRQSRLRAVRQPRLAAASQLHKMDRPELARIIDILAHIAGGRRSPAQLAAVLGISVPAAREITLRAWRLGLLDEQTRLTDAGWQELRSAKARPRRVVGVLQGSTEPYYPRRLKGSR</sequence>
<evidence type="ECO:0000259" key="1">
    <source>
        <dbReference type="Pfam" id="PF24390"/>
    </source>
</evidence>
<organism evidence="3 4">
    <name type="scientific">Streptomyces hazeniae</name>
    <dbReference type="NCBI Taxonomy" id="3075538"/>
    <lineage>
        <taxon>Bacteria</taxon>
        <taxon>Bacillati</taxon>
        <taxon>Actinomycetota</taxon>
        <taxon>Actinomycetes</taxon>
        <taxon>Kitasatosporales</taxon>
        <taxon>Streptomycetaceae</taxon>
        <taxon>Streptomyces</taxon>
    </lineage>
</organism>
<dbReference type="EMBL" id="JAVREQ010000008">
    <property type="protein sequence ID" value="MDT0379404.1"/>
    <property type="molecule type" value="Genomic_DNA"/>
</dbReference>
<protein>
    <submittedName>
        <fullName evidence="3">Uncharacterized protein</fullName>
    </submittedName>
</protein>
<proteinExistence type="predicted"/>
<comment type="caution">
    <text evidence="3">The sequence shown here is derived from an EMBL/GenBank/DDBJ whole genome shotgun (WGS) entry which is preliminary data.</text>
</comment>
<evidence type="ECO:0000259" key="2">
    <source>
        <dbReference type="Pfam" id="PF24409"/>
    </source>
</evidence>
<evidence type="ECO:0000313" key="3">
    <source>
        <dbReference type="EMBL" id="MDT0379404.1"/>
    </source>
</evidence>
<dbReference type="Proteomes" id="UP001183414">
    <property type="component" value="Unassembled WGS sequence"/>
</dbReference>
<dbReference type="Pfam" id="PF24409">
    <property type="entry name" value="wHTH-PRTase_assc"/>
    <property type="match status" value="1"/>
</dbReference>
<reference evidence="4" key="1">
    <citation type="submission" date="2023-07" db="EMBL/GenBank/DDBJ databases">
        <title>30 novel species of actinomycetes from the DSMZ collection.</title>
        <authorList>
            <person name="Nouioui I."/>
        </authorList>
    </citation>
    <scope>NUCLEOTIDE SEQUENCE [LARGE SCALE GENOMIC DNA]</scope>
    <source>
        <strain evidence="4">DSM 42041</strain>
    </source>
</reference>
<dbReference type="RefSeq" id="WP_311673199.1">
    <property type="nucleotide sequence ID" value="NZ_JAVREQ010000008.1"/>
</dbReference>
<dbReference type="InterPro" id="IPR057055">
    <property type="entry name" value="wHTH-PRTase_assoc"/>
</dbReference>